<comment type="caution">
    <text evidence="1">The sequence shown here is derived from an EMBL/GenBank/DDBJ whole genome shotgun (WGS) entry which is preliminary data.</text>
</comment>
<evidence type="ECO:0000313" key="2">
    <source>
        <dbReference type="Proteomes" id="UP001055811"/>
    </source>
</evidence>
<reference evidence="2" key="1">
    <citation type="journal article" date="2022" name="Mol. Ecol. Resour.">
        <title>The genomes of chicory, endive, great burdock and yacon provide insights into Asteraceae palaeo-polyploidization history and plant inulin production.</title>
        <authorList>
            <person name="Fan W."/>
            <person name="Wang S."/>
            <person name="Wang H."/>
            <person name="Wang A."/>
            <person name="Jiang F."/>
            <person name="Liu H."/>
            <person name="Zhao H."/>
            <person name="Xu D."/>
            <person name="Zhang Y."/>
        </authorList>
    </citation>
    <scope>NUCLEOTIDE SEQUENCE [LARGE SCALE GENOMIC DNA]</scope>
    <source>
        <strain evidence="2">cv. Punajuju</strain>
    </source>
</reference>
<name>A0ACB8YU68_CICIN</name>
<organism evidence="1 2">
    <name type="scientific">Cichorium intybus</name>
    <name type="common">Chicory</name>
    <dbReference type="NCBI Taxonomy" id="13427"/>
    <lineage>
        <taxon>Eukaryota</taxon>
        <taxon>Viridiplantae</taxon>
        <taxon>Streptophyta</taxon>
        <taxon>Embryophyta</taxon>
        <taxon>Tracheophyta</taxon>
        <taxon>Spermatophyta</taxon>
        <taxon>Magnoliopsida</taxon>
        <taxon>eudicotyledons</taxon>
        <taxon>Gunneridae</taxon>
        <taxon>Pentapetalae</taxon>
        <taxon>asterids</taxon>
        <taxon>campanulids</taxon>
        <taxon>Asterales</taxon>
        <taxon>Asteraceae</taxon>
        <taxon>Cichorioideae</taxon>
        <taxon>Cichorieae</taxon>
        <taxon>Cichoriinae</taxon>
        <taxon>Cichorium</taxon>
    </lineage>
</organism>
<protein>
    <submittedName>
        <fullName evidence="1">Uncharacterized protein</fullName>
    </submittedName>
</protein>
<dbReference type="EMBL" id="CM042017">
    <property type="protein sequence ID" value="KAI3689279.1"/>
    <property type="molecule type" value="Genomic_DNA"/>
</dbReference>
<evidence type="ECO:0000313" key="1">
    <source>
        <dbReference type="EMBL" id="KAI3689279.1"/>
    </source>
</evidence>
<proteinExistence type="predicted"/>
<sequence>MRSATEGIRNREVHRGPVSVGSKHGSVLILIGSGRILLLKTPKIYPFTRLFPIKPNSSLSPIHQIHRQNFNLDSQIHLSLSLTPNCVLRTLNQQFRTYKRTYFVCIYLKDSKGIELFFHY</sequence>
<dbReference type="Proteomes" id="UP001055811">
    <property type="component" value="Linkage Group LG09"/>
</dbReference>
<gene>
    <name evidence="1" type="ORF">L2E82_47233</name>
</gene>
<keyword evidence="2" id="KW-1185">Reference proteome</keyword>
<reference evidence="1 2" key="2">
    <citation type="journal article" date="2022" name="Mol. Ecol. Resour.">
        <title>The genomes of chicory, endive, great burdock and yacon provide insights into Asteraceae paleo-polyploidization history and plant inulin production.</title>
        <authorList>
            <person name="Fan W."/>
            <person name="Wang S."/>
            <person name="Wang H."/>
            <person name="Wang A."/>
            <person name="Jiang F."/>
            <person name="Liu H."/>
            <person name="Zhao H."/>
            <person name="Xu D."/>
            <person name="Zhang Y."/>
        </authorList>
    </citation>
    <scope>NUCLEOTIDE SEQUENCE [LARGE SCALE GENOMIC DNA]</scope>
    <source>
        <strain evidence="2">cv. Punajuju</strain>
        <tissue evidence="1">Leaves</tissue>
    </source>
</reference>
<accession>A0ACB8YU68</accession>